<proteinExistence type="predicted"/>
<dbReference type="PANTHER" id="PTHR46328">
    <property type="entry name" value="FAR-RED IMPAIRED RESPONSIVE (FAR1) FAMILY PROTEIN-RELATED"/>
    <property type="match status" value="1"/>
</dbReference>
<protein>
    <submittedName>
        <fullName evidence="1">Uncharacterized protein</fullName>
    </submittedName>
</protein>
<dbReference type="PANTHER" id="PTHR46328:SF34">
    <property type="entry name" value="PROTEIN FAR1-RELATED SEQUENCE 5-LIKE"/>
    <property type="match status" value="1"/>
</dbReference>
<dbReference type="OrthoDB" id="2402896at2759"/>
<accession>A0A2Z6P0R4</accession>
<sequence length="160" mass="17488">MGKESQSLKDSAVADSNMVVGKEIDCTSANACPLRKEIDCSSENACPVGPSPMEINDECQTSNITNEDKFHIDVETAQLCQNPDATSISVTDTDVTNEEEIYVAPNIGVEFKSEEHAYKCYNNYAVLKGFSIRKDFINKSRVDGSVCAAEASLYIQLQDS</sequence>
<gene>
    <name evidence="1" type="ORF">TSUD_287140</name>
</gene>
<organism evidence="1 2">
    <name type="scientific">Trifolium subterraneum</name>
    <name type="common">Subterranean clover</name>
    <dbReference type="NCBI Taxonomy" id="3900"/>
    <lineage>
        <taxon>Eukaryota</taxon>
        <taxon>Viridiplantae</taxon>
        <taxon>Streptophyta</taxon>
        <taxon>Embryophyta</taxon>
        <taxon>Tracheophyta</taxon>
        <taxon>Spermatophyta</taxon>
        <taxon>Magnoliopsida</taxon>
        <taxon>eudicotyledons</taxon>
        <taxon>Gunneridae</taxon>
        <taxon>Pentapetalae</taxon>
        <taxon>rosids</taxon>
        <taxon>fabids</taxon>
        <taxon>Fabales</taxon>
        <taxon>Fabaceae</taxon>
        <taxon>Papilionoideae</taxon>
        <taxon>50 kb inversion clade</taxon>
        <taxon>NPAAA clade</taxon>
        <taxon>Hologalegina</taxon>
        <taxon>IRL clade</taxon>
        <taxon>Trifolieae</taxon>
        <taxon>Trifolium</taxon>
    </lineage>
</organism>
<keyword evidence="2" id="KW-1185">Reference proteome</keyword>
<dbReference type="EMBL" id="DF974673">
    <property type="protein sequence ID" value="GAU50008.1"/>
    <property type="molecule type" value="Genomic_DNA"/>
</dbReference>
<dbReference type="Proteomes" id="UP000242715">
    <property type="component" value="Unassembled WGS sequence"/>
</dbReference>
<reference evidence="2" key="1">
    <citation type="journal article" date="2017" name="Front. Plant Sci.">
        <title>Climate Clever Clovers: New Paradigm to Reduce the Environmental Footprint of Ruminants by Breeding Low Methanogenic Forages Utilizing Haplotype Variation.</title>
        <authorList>
            <person name="Kaur P."/>
            <person name="Appels R."/>
            <person name="Bayer P.E."/>
            <person name="Keeble-Gagnere G."/>
            <person name="Wang J."/>
            <person name="Hirakawa H."/>
            <person name="Shirasawa K."/>
            <person name="Vercoe P."/>
            <person name="Stefanova K."/>
            <person name="Durmic Z."/>
            <person name="Nichols P."/>
            <person name="Revell C."/>
            <person name="Isobe S.N."/>
            <person name="Edwards D."/>
            <person name="Erskine W."/>
        </authorList>
    </citation>
    <scope>NUCLEOTIDE SEQUENCE [LARGE SCALE GENOMIC DNA]</scope>
    <source>
        <strain evidence="2">cv. Daliak</strain>
    </source>
</reference>
<evidence type="ECO:0000313" key="2">
    <source>
        <dbReference type="Proteomes" id="UP000242715"/>
    </source>
</evidence>
<evidence type="ECO:0000313" key="1">
    <source>
        <dbReference type="EMBL" id="GAU50008.1"/>
    </source>
</evidence>
<dbReference type="AlphaFoldDB" id="A0A2Z6P0R4"/>
<name>A0A2Z6P0R4_TRISU</name>